<dbReference type="Pfam" id="PF01699">
    <property type="entry name" value="Na_Ca_ex"/>
    <property type="match status" value="2"/>
</dbReference>
<feature type="region of interest" description="Disordered" evidence="5">
    <location>
        <begin position="166"/>
        <end position="186"/>
    </location>
</feature>
<dbReference type="Gene3D" id="1.20.1420.30">
    <property type="entry name" value="NCX, central ion-binding region"/>
    <property type="match status" value="2"/>
</dbReference>
<name>A0A7Y3RMR8_9PROT</name>
<keyword evidence="9" id="KW-1185">Reference proteome</keyword>
<dbReference type="PANTHER" id="PTHR10846:SF8">
    <property type="entry name" value="INNER MEMBRANE PROTEIN YRBG"/>
    <property type="match status" value="1"/>
</dbReference>
<dbReference type="GO" id="GO:0005886">
    <property type="term" value="C:plasma membrane"/>
    <property type="evidence" value="ECO:0007669"/>
    <property type="project" value="TreeGrafter"/>
</dbReference>
<organism evidence="8 9">
    <name type="scientific">Parvularcula mediterranea</name>
    <dbReference type="NCBI Taxonomy" id="2732508"/>
    <lineage>
        <taxon>Bacteria</taxon>
        <taxon>Pseudomonadati</taxon>
        <taxon>Pseudomonadota</taxon>
        <taxon>Alphaproteobacteria</taxon>
        <taxon>Parvularculales</taxon>
        <taxon>Parvularculaceae</taxon>
        <taxon>Parvularcula</taxon>
    </lineage>
</organism>
<proteinExistence type="predicted"/>
<dbReference type="GO" id="GO:0008273">
    <property type="term" value="F:calcium, potassium:sodium antiporter activity"/>
    <property type="evidence" value="ECO:0007669"/>
    <property type="project" value="TreeGrafter"/>
</dbReference>
<evidence type="ECO:0000256" key="1">
    <source>
        <dbReference type="ARBA" id="ARBA00004141"/>
    </source>
</evidence>
<dbReference type="InterPro" id="IPR044880">
    <property type="entry name" value="NCX_ion-bd_dom_sf"/>
</dbReference>
<evidence type="ECO:0000256" key="2">
    <source>
        <dbReference type="ARBA" id="ARBA00022692"/>
    </source>
</evidence>
<feature type="transmembrane region" description="Helical" evidence="6">
    <location>
        <begin position="77"/>
        <end position="100"/>
    </location>
</feature>
<sequence>MNELLTFTTPLGVIVAFALAAGIILLAGIRLSVVADQLADRTGLGEAIVGSVLLGAATSLSGLTMSVTAAWQGYAELAISNSLGGIAAQTLFLAAADIVYRRANLEHAAASLENMLQGTVLIGALSLIVLAIAVPELSFLGLHPVTPAIFGFYLLGLGVTKNARETPGWRAERTRETETDEPDPQAQDLSLPRLIISFVLLAAVTAMGGFLVSRAAEGAILVFSLSESVAGAFLTAIVTSLPELVTTIAAVRRGALTLAVGGIIGGNAFDTLFVAASDVAYREGSIYAAVGEKQLFLIGLTVAMTAVLLMGLLRRQKEGFGRIGFETVLIIGLYLAGSSILIMR</sequence>
<keyword evidence="4 6" id="KW-0472">Membrane</keyword>
<feature type="transmembrane region" description="Helical" evidence="6">
    <location>
        <begin position="219"/>
        <end position="242"/>
    </location>
</feature>
<evidence type="ECO:0000256" key="4">
    <source>
        <dbReference type="ARBA" id="ARBA00023136"/>
    </source>
</evidence>
<keyword evidence="2 6" id="KW-0812">Transmembrane</keyword>
<dbReference type="EMBL" id="JABFCX010000003">
    <property type="protein sequence ID" value="NNU16938.1"/>
    <property type="molecule type" value="Genomic_DNA"/>
</dbReference>
<evidence type="ECO:0000259" key="7">
    <source>
        <dbReference type="Pfam" id="PF01699"/>
    </source>
</evidence>
<feature type="transmembrane region" description="Helical" evidence="6">
    <location>
        <begin position="47"/>
        <end position="71"/>
    </location>
</feature>
<feature type="transmembrane region" description="Helical" evidence="6">
    <location>
        <begin position="325"/>
        <end position="343"/>
    </location>
</feature>
<keyword evidence="3 6" id="KW-1133">Transmembrane helix</keyword>
<feature type="transmembrane region" description="Helical" evidence="6">
    <location>
        <begin position="194"/>
        <end position="213"/>
    </location>
</feature>
<dbReference type="GO" id="GO:0005262">
    <property type="term" value="F:calcium channel activity"/>
    <property type="evidence" value="ECO:0007669"/>
    <property type="project" value="TreeGrafter"/>
</dbReference>
<dbReference type="GO" id="GO:0006874">
    <property type="term" value="P:intracellular calcium ion homeostasis"/>
    <property type="evidence" value="ECO:0007669"/>
    <property type="project" value="TreeGrafter"/>
</dbReference>
<protein>
    <submittedName>
        <fullName evidence="8">Sodium:calcium antiporter</fullName>
    </submittedName>
</protein>
<evidence type="ECO:0000313" key="8">
    <source>
        <dbReference type="EMBL" id="NNU16938.1"/>
    </source>
</evidence>
<feature type="transmembrane region" description="Helical" evidence="6">
    <location>
        <begin position="12"/>
        <end position="35"/>
    </location>
</feature>
<reference evidence="8 9" key="1">
    <citation type="submission" date="2020-05" db="EMBL/GenBank/DDBJ databases">
        <title>Parvularcula mediterraneae sp. nov., isolated from polypropylene straw from shallow seawater of the seashore of Laganas in Zakynthos island, Greece.</title>
        <authorList>
            <person name="Szabo I."/>
            <person name="Al-Omari J."/>
            <person name="Rado J."/>
            <person name="Szerdahelyi G.S."/>
        </authorList>
    </citation>
    <scope>NUCLEOTIDE SEQUENCE [LARGE SCALE GENOMIC DNA]</scope>
    <source>
        <strain evidence="8 9">ZS-1/3</strain>
    </source>
</reference>
<evidence type="ECO:0000256" key="5">
    <source>
        <dbReference type="SAM" id="MobiDB-lite"/>
    </source>
</evidence>
<evidence type="ECO:0000256" key="3">
    <source>
        <dbReference type="ARBA" id="ARBA00022989"/>
    </source>
</evidence>
<accession>A0A7Y3RMR8</accession>
<gene>
    <name evidence="8" type="ORF">HK107_11470</name>
</gene>
<comment type="subcellular location">
    <subcellularLocation>
        <location evidence="1">Membrane</location>
        <topology evidence="1">Multi-pass membrane protein</topology>
    </subcellularLocation>
</comment>
<evidence type="ECO:0000313" key="9">
    <source>
        <dbReference type="Proteomes" id="UP000536835"/>
    </source>
</evidence>
<dbReference type="InterPro" id="IPR004837">
    <property type="entry name" value="NaCa_Exmemb"/>
</dbReference>
<dbReference type="PANTHER" id="PTHR10846">
    <property type="entry name" value="SODIUM/POTASSIUM/CALCIUM EXCHANGER"/>
    <property type="match status" value="1"/>
</dbReference>
<dbReference type="AlphaFoldDB" id="A0A7Y3RMR8"/>
<feature type="transmembrane region" description="Helical" evidence="6">
    <location>
        <begin position="254"/>
        <end position="275"/>
    </location>
</feature>
<dbReference type="Proteomes" id="UP000536835">
    <property type="component" value="Unassembled WGS sequence"/>
</dbReference>
<comment type="caution">
    <text evidence="8">The sequence shown here is derived from an EMBL/GenBank/DDBJ whole genome shotgun (WGS) entry which is preliminary data.</text>
</comment>
<dbReference type="InterPro" id="IPR004481">
    <property type="entry name" value="K/Na/Ca-exchanger"/>
</dbReference>
<feature type="domain" description="Sodium/calcium exchanger membrane region" evidence="7">
    <location>
        <begin position="14"/>
        <end position="132"/>
    </location>
</feature>
<feature type="transmembrane region" description="Helical" evidence="6">
    <location>
        <begin position="295"/>
        <end position="313"/>
    </location>
</feature>
<evidence type="ECO:0000256" key="6">
    <source>
        <dbReference type="SAM" id="Phobius"/>
    </source>
</evidence>
<feature type="transmembrane region" description="Helical" evidence="6">
    <location>
        <begin position="112"/>
        <end position="134"/>
    </location>
</feature>
<feature type="transmembrane region" description="Helical" evidence="6">
    <location>
        <begin position="140"/>
        <end position="160"/>
    </location>
</feature>
<feature type="domain" description="Sodium/calcium exchanger membrane region" evidence="7">
    <location>
        <begin position="195"/>
        <end position="335"/>
    </location>
</feature>